<comment type="similarity">
    <text evidence="1">Belongs to the UPF0213 family.</text>
</comment>
<dbReference type="InterPro" id="IPR035901">
    <property type="entry name" value="GIY-YIG_endonuc_sf"/>
</dbReference>
<evidence type="ECO:0000256" key="1">
    <source>
        <dbReference type="ARBA" id="ARBA00007435"/>
    </source>
</evidence>
<dbReference type="AlphaFoldDB" id="A0A7L4YMI7"/>
<dbReference type="PANTHER" id="PTHR34477">
    <property type="entry name" value="UPF0213 PROTEIN YHBQ"/>
    <property type="match status" value="1"/>
</dbReference>
<name>A0A7L4YMI7_9ACTN</name>
<evidence type="ECO:0000259" key="2">
    <source>
        <dbReference type="PROSITE" id="PS50164"/>
    </source>
</evidence>
<dbReference type="PANTHER" id="PTHR34477:SF1">
    <property type="entry name" value="UPF0213 PROTEIN YHBQ"/>
    <property type="match status" value="1"/>
</dbReference>
<dbReference type="CDD" id="cd10456">
    <property type="entry name" value="GIY-YIG_UPF0213"/>
    <property type="match status" value="1"/>
</dbReference>
<dbReference type="OrthoDB" id="9797095at2"/>
<dbReference type="EMBL" id="CP047156">
    <property type="protein sequence ID" value="QHC00298.1"/>
    <property type="molecule type" value="Genomic_DNA"/>
</dbReference>
<dbReference type="InterPro" id="IPR000305">
    <property type="entry name" value="GIY-YIG_endonuc"/>
</dbReference>
<proteinExistence type="inferred from homology"/>
<dbReference type="RefSeq" id="WP_159544642.1">
    <property type="nucleotide sequence ID" value="NZ_CP047156.1"/>
</dbReference>
<accession>A0A7L4YMI7</accession>
<evidence type="ECO:0000313" key="4">
    <source>
        <dbReference type="Proteomes" id="UP000463857"/>
    </source>
</evidence>
<dbReference type="InParanoid" id="A0A7L4YMI7"/>
<sequence length="127" mass="14200">MTAYMYILECSDGTTYVGSTRSLEKRVWEHNNGFGAAYTRRRRPVTLLYAEEYDDVGAAFAREKQVQGWSRAKRDALIAGEFGELSRKAQGRNWSAALGVRAAPGDRALRRTALVPRACSGEPARER</sequence>
<dbReference type="InterPro" id="IPR050190">
    <property type="entry name" value="UPF0213_domain"/>
</dbReference>
<reference evidence="3 4" key="1">
    <citation type="journal article" date="2018" name="Int. J. Syst. Evol. Microbiol.">
        <title>Epidermidibacterium keratini gen. nov., sp. nov., a member of the family Sporichthyaceae, isolated from keratin epidermis.</title>
        <authorList>
            <person name="Lee D.G."/>
            <person name="Trujillo M.E."/>
            <person name="Kang S."/>
            <person name="Nam J.J."/>
            <person name="Kim Y.J."/>
        </authorList>
    </citation>
    <scope>NUCLEOTIDE SEQUENCE [LARGE SCALE GENOMIC DNA]</scope>
    <source>
        <strain evidence="3 4">EPI-7</strain>
    </source>
</reference>
<feature type="domain" description="GIY-YIG" evidence="2">
    <location>
        <begin position="1"/>
        <end position="76"/>
    </location>
</feature>
<dbReference type="Proteomes" id="UP000463857">
    <property type="component" value="Chromosome"/>
</dbReference>
<organism evidence="3 4">
    <name type="scientific">Epidermidibacterium keratini</name>
    <dbReference type="NCBI Taxonomy" id="1891644"/>
    <lineage>
        <taxon>Bacteria</taxon>
        <taxon>Bacillati</taxon>
        <taxon>Actinomycetota</taxon>
        <taxon>Actinomycetes</taxon>
        <taxon>Sporichthyales</taxon>
        <taxon>Sporichthyaceae</taxon>
        <taxon>Epidermidibacterium</taxon>
    </lineage>
</organism>
<keyword evidence="4" id="KW-1185">Reference proteome</keyword>
<evidence type="ECO:0000313" key="3">
    <source>
        <dbReference type="EMBL" id="QHC00298.1"/>
    </source>
</evidence>
<gene>
    <name evidence="3" type="ORF">EK0264_08405</name>
</gene>
<dbReference type="PROSITE" id="PS50164">
    <property type="entry name" value="GIY_YIG"/>
    <property type="match status" value="1"/>
</dbReference>
<dbReference type="SUPFAM" id="SSF82771">
    <property type="entry name" value="GIY-YIG endonuclease"/>
    <property type="match status" value="1"/>
</dbReference>
<dbReference type="Pfam" id="PF01541">
    <property type="entry name" value="GIY-YIG"/>
    <property type="match status" value="1"/>
</dbReference>
<dbReference type="KEGG" id="eke:EK0264_08405"/>
<protein>
    <submittedName>
        <fullName evidence="3">GIY-YIG nuclease family protein</fullName>
    </submittedName>
</protein>
<dbReference type="Gene3D" id="3.40.1440.10">
    <property type="entry name" value="GIY-YIG endonuclease"/>
    <property type="match status" value="1"/>
</dbReference>